<feature type="domain" description="HD-GYP" evidence="1">
    <location>
        <begin position="3"/>
        <end position="198"/>
    </location>
</feature>
<dbReference type="SUPFAM" id="SSF109604">
    <property type="entry name" value="HD-domain/PDEase-like"/>
    <property type="match status" value="1"/>
</dbReference>
<evidence type="ECO:0000313" key="3">
    <source>
        <dbReference type="Proteomes" id="UP000190625"/>
    </source>
</evidence>
<gene>
    <name evidence="2" type="ORF">SAMN02745118_00732</name>
</gene>
<dbReference type="InterPro" id="IPR003607">
    <property type="entry name" value="HD/PDEase_dom"/>
</dbReference>
<organism evidence="2 3">
    <name type="scientific">Selenihalanaerobacter shriftii</name>
    <dbReference type="NCBI Taxonomy" id="142842"/>
    <lineage>
        <taxon>Bacteria</taxon>
        <taxon>Bacillati</taxon>
        <taxon>Bacillota</taxon>
        <taxon>Clostridia</taxon>
        <taxon>Halanaerobiales</taxon>
        <taxon>Halobacteroidaceae</taxon>
        <taxon>Selenihalanaerobacter</taxon>
    </lineage>
</organism>
<dbReference type="OrthoDB" id="9804747at2"/>
<dbReference type="EMBL" id="FUWM01000006">
    <property type="protein sequence ID" value="SJZ40483.1"/>
    <property type="molecule type" value="Genomic_DNA"/>
</dbReference>
<dbReference type="CDD" id="cd00077">
    <property type="entry name" value="HDc"/>
    <property type="match status" value="1"/>
</dbReference>
<dbReference type="PANTHER" id="PTHR43155">
    <property type="entry name" value="CYCLIC DI-GMP PHOSPHODIESTERASE PA4108-RELATED"/>
    <property type="match status" value="1"/>
</dbReference>
<dbReference type="Proteomes" id="UP000190625">
    <property type="component" value="Unassembled WGS sequence"/>
</dbReference>
<reference evidence="3" key="1">
    <citation type="submission" date="2017-02" db="EMBL/GenBank/DDBJ databases">
        <authorList>
            <person name="Varghese N."/>
            <person name="Submissions S."/>
        </authorList>
    </citation>
    <scope>NUCLEOTIDE SEQUENCE [LARGE SCALE GENOMIC DNA]</scope>
    <source>
        <strain evidence="3">ATCC BAA-73</strain>
    </source>
</reference>
<protein>
    <submittedName>
        <fullName evidence="2">HDIG domain-containing protein</fullName>
    </submittedName>
</protein>
<dbReference type="InterPro" id="IPR037522">
    <property type="entry name" value="HD_GYP_dom"/>
</dbReference>
<dbReference type="Gene3D" id="1.10.3210.10">
    <property type="entry name" value="Hypothetical protein af1432"/>
    <property type="match status" value="1"/>
</dbReference>
<dbReference type="SMART" id="SM00471">
    <property type="entry name" value="HDc"/>
    <property type="match status" value="1"/>
</dbReference>
<evidence type="ECO:0000313" key="2">
    <source>
        <dbReference type="EMBL" id="SJZ40483.1"/>
    </source>
</evidence>
<dbReference type="AlphaFoldDB" id="A0A1T4KDR3"/>
<dbReference type="RefSeq" id="WP_078809232.1">
    <property type="nucleotide sequence ID" value="NZ_FUWM01000006.1"/>
</dbReference>
<dbReference type="STRING" id="142842.SAMN02745118_00732"/>
<dbReference type="NCBIfam" id="TIGR00277">
    <property type="entry name" value="HDIG"/>
    <property type="match status" value="1"/>
</dbReference>
<sequence>MWNKIDIHELIDILITTLNVRNQNTFGHSWRVAKISTMIAESLELNSEEIEEIHIAAHLHDIGKIGIPDNILNKPGKLTAKEVEQIQDHPKIGYDILTKVSILENISSLVLYHHERFDGLGYPEGLKGKDIPLASRIITVADAFDAMTSDRPYRQALDYEYAFEEINNHISEQFCPTVVQAFNQIKNDICVMLENMKDDQEFIFKEFNPIEHERLIHSKKIVHLNE</sequence>
<dbReference type="InterPro" id="IPR006675">
    <property type="entry name" value="HDIG_dom"/>
</dbReference>
<accession>A0A1T4KDR3</accession>
<name>A0A1T4KDR3_9FIRM</name>
<dbReference type="PANTHER" id="PTHR43155:SF2">
    <property type="entry name" value="CYCLIC DI-GMP PHOSPHODIESTERASE PA4108"/>
    <property type="match status" value="1"/>
</dbReference>
<keyword evidence="3" id="KW-1185">Reference proteome</keyword>
<dbReference type="Pfam" id="PF13487">
    <property type="entry name" value="HD_5"/>
    <property type="match status" value="1"/>
</dbReference>
<dbReference type="PROSITE" id="PS51832">
    <property type="entry name" value="HD_GYP"/>
    <property type="match status" value="1"/>
</dbReference>
<proteinExistence type="predicted"/>
<evidence type="ECO:0000259" key="1">
    <source>
        <dbReference type="PROSITE" id="PS51832"/>
    </source>
</evidence>